<keyword evidence="3" id="KW-1003">Cell membrane</keyword>
<dbReference type="STRING" id="722438.F539_01205"/>
<keyword evidence="2 7" id="KW-0813">Transport</keyword>
<comment type="subcellular location">
    <subcellularLocation>
        <location evidence="1 7">Cell membrane</location>
        <topology evidence="1 7">Multi-pass membrane protein</topology>
    </subcellularLocation>
</comment>
<feature type="domain" description="ABC transmembrane type-1" evidence="8">
    <location>
        <begin position="94"/>
        <end position="304"/>
    </location>
</feature>
<dbReference type="KEGG" id="mpj:MPNE_0247"/>
<organism evidence="9 10">
    <name type="scientific">Mycoplasmoides pneumoniae (strain ATCC 15531 / DSM 23978 / CIP 103766 / NBRC 14401 / NCTC 10119 / FH)</name>
    <name type="common">Mycoplasma pneumoniae</name>
    <dbReference type="NCBI Taxonomy" id="722438"/>
    <lineage>
        <taxon>Bacteria</taxon>
        <taxon>Bacillati</taxon>
        <taxon>Mycoplasmatota</taxon>
        <taxon>Mycoplasmoidales</taxon>
        <taxon>Mycoplasmoidaceae</taxon>
        <taxon>Mycoplasmoides</taxon>
    </lineage>
</organism>
<accession>A0A0H3DL01</accession>
<dbReference type="EMBL" id="CP002077">
    <property type="protein sequence ID" value="ADK86914.1"/>
    <property type="molecule type" value="Genomic_DNA"/>
</dbReference>
<dbReference type="PROSITE" id="PS50928">
    <property type="entry name" value="ABC_TM1"/>
    <property type="match status" value="1"/>
</dbReference>
<gene>
    <name evidence="9" type="ordered locus">MPNE_0247</name>
</gene>
<dbReference type="InterPro" id="IPR035906">
    <property type="entry name" value="MetI-like_sf"/>
</dbReference>
<dbReference type="Proteomes" id="UP000007756">
    <property type="component" value="Chromosome"/>
</dbReference>
<name>A0A0H3DL01_MYCPB</name>
<evidence type="ECO:0000256" key="6">
    <source>
        <dbReference type="ARBA" id="ARBA00023136"/>
    </source>
</evidence>
<feature type="transmembrane region" description="Helical" evidence="7">
    <location>
        <begin position="171"/>
        <end position="190"/>
    </location>
</feature>
<evidence type="ECO:0000256" key="5">
    <source>
        <dbReference type="ARBA" id="ARBA00022989"/>
    </source>
</evidence>
<dbReference type="Gene3D" id="1.10.3720.10">
    <property type="entry name" value="MetI-like"/>
    <property type="match status" value="1"/>
</dbReference>
<evidence type="ECO:0000259" key="8">
    <source>
        <dbReference type="PROSITE" id="PS50928"/>
    </source>
</evidence>
<evidence type="ECO:0000256" key="2">
    <source>
        <dbReference type="ARBA" id="ARBA00022448"/>
    </source>
</evidence>
<keyword evidence="5 7" id="KW-1133">Transmembrane helix</keyword>
<feature type="transmembrane region" description="Helical" evidence="7">
    <location>
        <begin position="239"/>
        <end position="260"/>
    </location>
</feature>
<dbReference type="PATRIC" id="fig|722438.3.peg.240"/>
<dbReference type="PANTHER" id="PTHR30465">
    <property type="entry name" value="INNER MEMBRANE ABC TRANSPORTER"/>
    <property type="match status" value="1"/>
</dbReference>
<feature type="transmembrane region" description="Helical" evidence="7">
    <location>
        <begin position="280"/>
        <end position="306"/>
    </location>
</feature>
<dbReference type="InterPro" id="IPR045621">
    <property type="entry name" value="BPD_transp_1_N"/>
</dbReference>
<dbReference type="AlphaFoldDB" id="A0A0H3DL01"/>
<dbReference type="HOGENOM" id="CLU_036879_1_2_14"/>
<sequence>MFKYIIKRLGLAVLAMFIVMTIVFFLVNSTGQTPLSATSSKDLEAVKTQLDAFGFNDPLIVRYGRYWQTLFSGSLGTYYSSPNQTIDQIVFGRVPNTLYVVLISFFIGSLLGIIFGMISGLFRGKLIDAVINVLVVLFVSIPSFVVGLGLLKAAGLFRLPPRFINFDDANFNFGNFLLASIIPILSLVFYTSAAFTYRVRNEVVEVMNQDYIKTARSKGLSTFAVALYHIFRNSIIPSVPLFVFGISGAFSGGFIIESLFGVQGVSRILIDSVQSNETNLVMFNIMFIQGIPLLASVFIELIYVLVDPRIRIASAGGVSLWTKLKFVYLRQAWLRKWRRINHTNSHNVLFNSPQHRQLLELKAIDYKHNTISLTEQQKTTLKIEPTANFVLLGTKCLKIITIHG</sequence>
<reference evidence="9 10" key="1">
    <citation type="journal article" date="2010" name="Appl. Environ. Microbiol.">
        <title>Targeted chromosomal knockouts in Mycoplasma pneumoniae.</title>
        <authorList>
            <person name="Krishnakumar R."/>
            <person name="Assad-Garcia N."/>
            <person name="Benders G.A."/>
            <person name="Phan Q."/>
            <person name="Montague M.G."/>
            <person name="Glass J.I."/>
        </authorList>
    </citation>
    <scope>NUCLEOTIDE SEQUENCE [LARGE SCALE GENOMIC DNA]</scope>
    <source>
        <strain evidence="10">ATCC 15531 / DSM 22911 / NBRC 14401 / NCTC 10119 / FH</strain>
    </source>
</reference>
<keyword evidence="4 7" id="KW-0812">Transmembrane</keyword>
<evidence type="ECO:0000256" key="7">
    <source>
        <dbReference type="RuleBase" id="RU363032"/>
    </source>
</evidence>
<feature type="transmembrane region" description="Helical" evidence="7">
    <location>
        <begin position="129"/>
        <end position="151"/>
    </location>
</feature>
<comment type="similarity">
    <text evidence="7">Belongs to the binding-protein-dependent transport system permease family.</text>
</comment>
<dbReference type="GO" id="GO:0055085">
    <property type="term" value="P:transmembrane transport"/>
    <property type="evidence" value="ECO:0007669"/>
    <property type="project" value="InterPro"/>
</dbReference>
<dbReference type="eggNOG" id="COG0601">
    <property type="taxonomic scope" value="Bacteria"/>
</dbReference>
<evidence type="ECO:0000313" key="10">
    <source>
        <dbReference type="Proteomes" id="UP000007756"/>
    </source>
</evidence>
<feature type="transmembrane region" description="Helical" evidence="7">
    <location>
        <begin position="9"/>
        <end position="27"/>
    </location>
</feature>
<dbReference type="PaxDb" id="722438-MPNE_0247"/>
<keyword evidence="6 7" id="KW-0472">Membrane</keyword>
<dbReference type="PANTHER" id="PTHR30465:SF0">
    <property type="entry name" value="OLIGOPEPTIDE TRANSPORT SYSTEM PERMEASE PROTEIN APPB"/>
    <property type="match status" value="1"/>
</dbReference>
<evidence type="ECO:0000256" key="4">
    <source>
        <dbReference type="ARBA" id="ARBA00022692"/>
    </source>
</evidence>
<dbReference type="SUPFAM" id="SSF161098">
    <property type="entry name" value="MetI-like"/>
    <property type="match status" value="1"/>
</dbReference>
<proteinExistence type="inferred from homology"/>
<protein>
    <submittedName>
        <fullName evidence="9">ABC transporter, permease protein</fullName>
    </submittedName>
</protein>
<feature type="transmembrane region" description="Helical" evidence="7">
    <location>
        <begin position="98"/>
        <end position="122"/>
    </location>
</feature>
<dbReference type="Pfam" id="PF00528">
    <property type="entry name" value="BPD_transp_1"/>
    <property type="match status" value="1"/>
</dbReference>
<evidence type="ECO:0000256" key="3">
    <source>
        <dbReference type="ARBA" id="ARBA00022475"/>
    </source>
</evidence>
<evidence type="ECO:0000256" key="1">
    <source>
        <dbReference type="ARBA" id="ARBA00004651"/>
    </source>
</evidence>
<dbReference type="InterPro" id="IPR000515">
    <property type="entry name" value="MetI-like"/>
</dbReference>
<dbReference type="GO" id="GO:0005886">
    <property type="term" value="C:plasma membrane"/>
    <property type="evidence" value="ECO:0007669"/>
    <property type="project" value="UniProtKB-SubCell"/>
</dbReference>
<dbReference type="Pfam" id="PF19300">
    <property type="entry name" value="BPD_transp_1_N"/>
    <property type="match status" value="1"/>
</dbReference>
<evidence type="ECO:0000313" key="9">
    <source>
        <dbReference type="EMBL" id="ADK86914.1"/>
    </source>
</evidence>
<dbReference type="CDD" id="cd06261">
    <property type="entry name" value="TM_PBP2"/>
    <property type="match status" value="1"/>
</dbReference>